<dbReference type="Pfam" id="PF06546">
    <property type="entry name" value="Vert_HS_TF"/>
    <property type="match status" value="1"/>
</dbReference>
<dbReference type="Gene3D" id="1.10.10.10">
    <property type="entry name" value="Winged helix-like DNA-binding domain superfamily/Winged helix DNA-binding domain"/>
    <property type="match status" value="1"/>
</dbReference>
<dbReference type="GO" id="GO:0043565">
    <property type="term" value="F:sequence-specific DNA binding"/>
    <property type="evidence" value="ECO:0007669"/>
    <property type="project" value="InterPro"/>
</dbReference>
<evidence type="ECO:0000256" key="4">
    <source>
        <dbReference type="ARBA" id="ARBA00023016"/>
    </source>
</evidence>
<keyword evidence="7" id="KW-0804">Transcription</keyword>
<dbReference type="OrthoDB" id="60033at2759"/>
<dbReference type="STRING" id="166423.A0A0N1ITY5"/>
<feature type="region of interest" description="Disordered" evidence="10">
    <location>
        <begin position="488"/>
        <end position="527"/>
    </location>
</feature>
<evidence type="ECO:0000256" key="3">
    <source>
        <dbReference type="ARBA" id="ARBA00023015"/>
    </source>
</evidence>
<dbReference type="SMART" id="SM00415">
    <property type="entry name" value="HSF"/>
    <property type="match status" value="1"/>
</dbReference>
<keyword evidence="11" id="KW-1133">Transmembrane helix</keyword>
<feature type="region of interest" description="Disordered" evidence="10">
    <location>
        <begin position="211"/>
        <end position="234"/>
    </location>
</feature>
<evidence type="ECO:0000256" key="7">
    <source>
        <dbReference type="ARBA" id="ARBA00023163"/>
    </source>
</evidence>
<evidence type="ECO:0000256" key="1">
    <source>
        <dbReference type="ARBA" id="ARBA00004123"/>
    </source>
</evidence>
<keyword evidence="5" id="KW-0238">DNA-binding</keyword>
<organism evidence="13 14">
    <name type="scientific">Melipona quadrifasciata</name>
    <dbReference type="NCBI Taxonomy" id="166423"/>
    <lineage>
        <taxon>Eukaryota</taxon>
        <taxon>Metazoa</taxon>
        <taxon>Ecdysozoa</taxon>
        <taxon>Arthropoda</taxon>
        <taxon>Hexapoda</taxon>
        <taxon>Insecta</taxon>
        <taxon>Pterygota</taxon>
        <taxon>Neoptera</taxon>
        <taxon>Endopterygota</taxon>
        <taxon>Hymenoptera</taxon>
        <taxon>Apocrita</taxon>
        <taxon>Aculeata</taxon>
        <taxon>Apoidea</taxon>
        <taxon>Anthophila</taxon>
        <taxon>Apidae</taxon>
        <taxon>Melipona</taxon>
    </lineage>
</organism>
<dbReference type="SUPFAM" id="SSF46785">
    <property type="entry name" value="Winged helix' DNA-binding domain"/>
    <property type="match status" value="1"/>
</dbReference>
<keyword evidence="11" id="KW-0472">Membrane</keyword>
<dbReference type="PRINTS" id="PR00056">
    <property type="entry name" value="HSFDOMAIN"/>
</dbReference>
<reference evidence="13 14" key="1">
    <citation type="submission" date="2015-07" db="EMBL/GenBank/DDBJ databases">
        <title>The genome of Melipona quadrifasciata.</title>
        <authorList>
            <person name="Pan H."/>
            <person name="Kapheim K."/>
        </authorList>
    </citation>
    <scope>NUCLEOTIDE SEQUENCE [LARGE SCALE GENOMIC DNA]</scope>
    <source>
        <strain evidence="13">0111107301</strain>
        <tissue evidence="13">Whole body</tissue>
    </source>
</reference>
<protein>
    <submittedName>
        <fullName evidence="13">Heat shock factor protein</fullName>
    </submittedName>
</protein>
<evidence type="ECO:0000313" key="13">
    <source>
        <dbReference type="EMBL" id="KOX78252.1"/>
    </source>
</evidence>
<dbReference type="InterPro" id="IPR036388">
    <property type="entry name" value="WH-like_DNA-bd_sf"/>
</dbReference>
<keyword evidence="4 13" id="KW-0346">Stress response</keyword>
<keyword evidence="14" id="KW-1185">Reference proteome</keyword>
<evidence type="ECO:0000256" key="9">
    <source>
        <dbReference type="RuleBase" id="RU004020"/>
    </source>
</evidence>
<feature type="domain" description="HSF-type DNA-binding" evidence="12">
    <location>
        <begin position="10"/>
        <end position="113"/>
    </location>
</feature>
<evidence type="ECO:0000259" key="12">
    <source>
        <dbReference type="SMART" id="SM00415"/>
    </source>
</evidence>
<dbReference type="InterPro" id="IPR036390">
    <property type="entry name" value="WH_DNA-bd_sf"/>
</dbReference>
<dbReference type="FunFam" id="1.10.10.10:FF:000027">
    <property type="entry name" value="Heat shock transcription factor 1"/>
    <property type="match status" value="1"/>
</dbReference>
<dbReference type="Pfam" id="PF00447">
    <property type="entry name" value="HSF_DNA-bind"/>
    <property type="match status" value="1"/>
</dbReference>
<evidence type="ECO:0000256" key="6">
    <source>
        <dbReference type="ARBA" id="ARBA00023159"/>
    </source>
</evidence>
<evidence type="ECO:0000256" key="11">
    <source>
        <dbReference type="SAM" id="Phobius"/>
    </source>
</evidence>
<keyword evidence="8" id="KW-0539">Nucleus</keyword>
<evidence type="ECO:0000256" key="2">
    <source>
        <dbReference type="ARBA" id="ARBA00006403"/>
    </source>
</evidence>
<sequence length="740" mass="83579">MHTIPELGTSVPAFLAKLWKLVEDPETDDLICWSPNGRSFFIRNQAQFARELLPHYYKHNNMASFVRQLNMYGFHKKVSVELGGLKCDRDEMEFAHQFFCKGHPYLVEHIKRKIASSKGQDPALTPIKPELMNKMLTEVRSMRGRQEHLDSRLGAMKRENEALWRELAMLRQKHLKQQQIVNKLIHFLVTLVQPSRSGGLSVKRRYPLMIDDSNRQRKQAKLSKSQTSPAGPVIHELDASEPELDSEYIVAEMLEGHPNPSIESPEHNNTSIIEDNNMESVHLVDSVQLQDDMQLINPQEIDVKKKRGCKGKKNLFLYIALNSSIYALAILPSIQIVAESVFKSRLWHNNDSRKKRKIGNCLPYFSREETHLLEMPLEDSPMIALLKNKPVSKPVPVATVRSSKLAAMAANMNKTADVEHELDLETQTDIDEDVQENDPTLVKLEDILIVPEIINEDVEDTENVEFNENSGNSETNENDVLLSQLNKADDSNTEEDNKKKNSSTNGAEKHSEQDKVNCNGAGTSNSKHLSLSCVIPSGVSDASYREEVDNHLETMQTELDNLREILRGEGYSIDANTLLGVSIDANTLLGLFGADDPMSFGMPVNPELNPHSEKEEDDHVNVTENINGTAGGELMAYNPTPNFLDFDDDIFLEATSPVTSTTDDTATVNFYNSDPLDLEDNKVSLLNSLTNDPWKKDCWIFDYLIGNVFILISKYDAMVNPVTSLIYEGDDIKKLKRYIQ</sequence>
<feature type="transmembrane region" description="Helical" evidence="11">
    <location>
        <begin position="315"/>
        <end position="334"/>
    </location>
</feature>
<keyword evidence="11" id="KW-0812">Transmembrane</keyword>
<dbReference type="GO" id="GO:0003700">
    <property type="term" value="F:DNA-binding transcription factor activity"/>
    <property type="evidence" value="ECO:0007669"/>
    <property type="project" value="InterPro"/>
</dbReference>
<accession>A0A0N1ITY5</accession>
<keyword evidence="6" id="KW-0010">Activator</keyword>
<feature type="compositionally biased region" description="Low complexity" evidence="10">
    <location>
        <begin position="466"/>
        <end position="475"/>
    </location>
</feature>
<name>A0A0N1ITY5_9HYME</name>
<proteinExistence type="inferred from homology"/>
<feature type="region of interest" description="Disordered" evidence="10">
    <location>
        <begin position="459"/>
        <end position="478"/>
    </location>
</feature>
<gene>
    <name evidence="13" type="ORF">WN51_09611</name>
</gene>
<comment type="subcellular location">
    <subcellularLocation>
        <location evidence="1">Nucleus</location>
    </subcellularLocation>
</comment>
<dbReference type="AlphaFoldDB" id="A0A0N1ITY5"/>
<keyword evidence="3" id="KW-0805">Transcription regulation</keyword>
<dbReference type="InterPro" id="IPR010542">
    <property type="entry name" value="Vert_HSTF_C"/>
</dbReference>
<evidence type="ECO:0000256" key="10">
    <source>
        <dbReference type="SAM" id="MobiDB-lite"/>
    </source>
</evidence>
<dbReference type="PANTHER" id="PTHR10015">
    <property type="entry name" value="HEAT SHOCK TRANSCRIPTION FACTOR"/>
    <property type="match status" value="1"/>
</dbReference>
<evidence type="ECO:0000313" key="14">
    <source>
        <dbReference type="Proteomes" id="UP000053105"/>
    </source>
</evidence>
<dbReference type="PANTHER" id="PTHR10015:SF427">
    <property type="entry name" value="HEAT SHOCK FACTOR PROTEIN"/>
    <property type="match status" value="1"/>
</dbReference>
<comment type="similarity">
    <text evidence="2 9">Belongs to the HSF family.</text>
</comment>
<dbReference type="GO" id="GO:0005634">
    <property type="term" value="C:nucleus"/>
    <property type="evidence" value="ECO:0007669"/>
    <property type="project" value="UniProtKB-SubCell"/>
</dbReference>
<evidence type="ECO:0000256" key="8">
    <source>
        <dbReference type="ARBA" id="ARBA00023242"/>
    </source>
</evidence>
<evidence type="ECO:0000256" key="5">
    <source>
        <dbReference type="ARBA" id="ARBA00023125"/>
    </source>
</evidence>
<feature type="compositionally biased region" description="Basic and acidic residues" evidence="10">
    <location>
        <begin position="488"/>
        <end position="499"/>
    </location>
</feature>
<dbReference type="InterPro" id="IPR000232">
    <property type="entry name" value="HSF_DNA-bd"/>
</dbReference>
<dbReference type="EMBL" id="KQ435726">
    <property type="protein sequence ID" value="KOX78252.1"/>
    <property type="molecule type" value="Genomic_DNA"/>
</dbReference>
<dbReference type="Proteomes" id="UP000053105">
    <property type="component" value="Unassembled WGS sequence"/>
</dbReference>